<accession>A0A067SD85</accession>
<name>A0A067SD85_GALM3</name>
<protein>
    <submittedName>
        <fullName evidence="1">Uncharacterized protein</fullName>
    </submittedName>
</protein>
<dbReference type="HOGENOM" id="CLU_1695602_0_0_1"/>
<reference evidence="2" key="1">
    <citation type="journal article" date="2014" name="Proc. Natl. Acad. Sci. U.S.A.">
        <title>Extensive sampling of basidiomycete genomes demonstrates inadequacy of the white-rot/brown-rot paradigm for wood decay fungi.</title>
        <authorList>
            <person name="Riley R."/>
            <person name="Salamov A.A."/>
            <person name="Brown D.W."/>
            <person name="Nagy L.G."/>
            <person name="Floudas D."/>
            <person name="Held B.W."/>
            <person name="Levasseur A."/>
            <person name="Lombard V."/>
            <person name="Morin E."/>
            <person name="Otillar R."/>
            <person name="Lindquist E.A."/>
            <person name="Sun H."/>
            <person name="LaButti K.M."/>
            <person name="Schmutz J."/>
            <person name="Jabbour D."/>
            <person name="Luo H."/>
            <person name="Baker S.E."/>
            <person name="Pisabarro A.G."/>
            <person name="Walton J.D."/>
            <person name="Blanchette R.A."/>
            <person name="Henrissat B."/>
            <person name="Martin F."/>
            <person name="Cullen D."/>
            <person name="Hibbett D.S."/>
            <person name="Grigoriev I.V."/>
        </authorList>
    </citation>
    <scope>NUCLEOTIDE SEQUENCE [LARGE SCALE GENOMIC DNA]</scope>
    <source>
        <strain evidence="2">CBS 339.88</strain>
    </source>
</reference>
<dbReference type="Proteomes" id="UP000027222">
    <property type="component" value="Unassembled WGS sequence"/>
</dbReference>
<dbReference type="EMBL" id="KL142405">
    <property type="protein sequence ID" value="KDR68856.1"/>
    <property type="molecule type" value="Genomic_DNA"/>
</dbReference>
<evidence type="ECO:0000313" key="2">
    <source>
        <dbReference type="Proteomes" id="UP000027222"/>
    </source>
</evidence>
<proteinExistence type="predicted"/>
<dbReference type="AlphaFoldDB" id="A0A067SD85"/>
<keyword evidence="2" id="KW-1185">Reference proteome</keyword>
<sequence>MPATSTVLEDISPRYFKSSFCSPRPSSASTIGRIGRLYGPQYLPLNIFSLPPHKNPASIFLLWQDNTITYDRWSFGGHECLQPAPPNLWSFTLLHDDDNFMPPFASPRVYIDTFYLNAVQPSPLLVGQLGHRVHSPWKMVTALFEEVGRGFQGWW</sequence>
<gene>
    <name evidence="1" type="ORF">GALMADRAFT_145891</name>
</gene>
<organism evidence="1 2">
    <name type="scientific">Galerina marginata (strain CBS 339.88)</name>
    <dbReference type="NCBI Taxonomy" id="685588"/>
    <lineage>
        <taxon>Eukaryota</taxon>
        <taxon>Fungi</taxon>
        <taxon>Dikarya</taxon>
        <taxon>Basidiomycota</taxon>
        <taxon>Agaricomycotina</taxon>
        <taxon>Agaricomycetes</taxon>
        <taxon>Agaricomycetidae</taxon>
        <taxon>Agaricales</taxon>
        <taxon>Agaricineae</taxon>
        <taxon>Strophariaceae</taxon>
        <taxon>Galerina</taxon>
    </lineage>
</organism>
<evidence type="ECO:0000313" key="1">
    <source>
        <dbReference type="EMBL" id="KDR68856.1"/>
    </source>
</evidence>